<reference evidence="8" key="1">
    <citation type="submission" date="2016-11" db="EMBL/GenBank/DDBJ databases">
        <authorList>
            <person name="Varghese N."/>
            <person name="Submissions S."/>
        </authorList>
    </citation>
    <scope>NUCLEOTIDE SEQUENCE [LARGE SCALE GENOMIC DNA]</scope>
    <source>
        <strain evidence="8">DSM 29327</strain>
    </source>
</reference>
<comment type="similarity">
    <text evidence="2 4">Belongs to the 2-oxoacid dehydrogenase family.</text>
</comment>
<keyword evidence="3 4" id="KW-0450">Lipoyl</keyword>
<keyword evidence="4" id="KW-0012">Acyltransferase</keyword>
<evidence type="ECO:0000256" key="4">
    <source>
        <dbReference type="RuleBase" id="RU003423"/>
    </source>
</evidence>
<feature type="compositionally biased region" description="Pro residues" evidence="5">
    <location>
        <begin position="115"/>
        <end position="137"/>
    </location>
</feature>
<dbReference type="InterPro" id="IPR045257">
    <property type="entry name" value="E2/Pdx1"/>
</dbReference>
<dbReference type="GO" id="GO:0045254">
    <property type="term" value="C:pyruvate dehydrogenase complex"/>
    <property type="evidence" value="ECO:0007669"/>
    <property type="project" value="InterPro"/>
</dbReference>
<keyword evidence="4 7" id="KW-0808">Transferase</keyword>
<dbReference type="InterPro" id="IPR001078">
    <property type="entry name" value="2-oxoacid_DH_actylTfrase"/>
</dbReference>
<dbReference type="EMBL" id="FRBN01000013">
    <property type="protein sequence ID" value="SHL40878.1"/>
    <property type="molecule type" value="Genomic_DNA"/>
</dbReference>
<feature type="domain" description="Lipoyl-binding" evidence="6">
    <location>
        <begin position="1"/>
        <end position="76"/>
    </location>
</feature>
<evidence type="ECO:0000313" key="8">
    <source>
        <dbReference type="Proteomes" id="UP000184191"/>
    </source>
</evidence>
<dbReference type="PROSITE" id="PS50968">
    <property type="entry name" value="BIOTINYL_LIPOYL"/>
    <property type="match status" value="1"/>
</dbReference>
<dbReference type="GO" id="GO:0016746">
    <property type="term" value="F:acyltransferase activity"/>
    <property type="evidence" value="ECO:0007669"/>
    <property type="project" value="UniProtKB-KW"/>
</dbReference>
<evidence type="ECO:0000256" key="1">
    <source>
        <dbReference type="ARBA" id="ARBA00001938"/>
    </source>
</evidence>
<dbReference type="Pfam" id="PF00364">
    <property type="entry name" value="Biotin_lipoyl"/>
    <property type="match status" value="1"/>
</dbReference>
<dbReference type="OrthoDB" id="9805770at2"/>
<evidence type="ECO:0000259" key="6">
    <source>
        <dbReference type="PROSITE" id="PS50968"/>
    </source>
</evidence>
<dbReference type="InterPro" id="IPR036625">
    <property type="entry name" value="E3-bd_dom_sf"/>
</dbReference>
<dbReference type="SUPFAM" id="SSF52777">
    <property type="entry name" value="CoA-dependent acyltransferases"/>
    <property type="match status" value="1"/>
</dbReference>
<dbReference type="Pfam" id="PF00198">
    <property type="entry name" value="2-oxoacid_dh"/>
    <property type="match status" value="1"/>
</dbReference>
<dbReference type="InterPro" id="IPR011053">
    <property type="entry name" value="Single_hybrid_motif"/>
</dbReference>
<gene>
    <name evidence="7" type="ORF">SAMN05444414_11337</name>
</gene>
<dbReference type="PANTHER" id="PTHR23151:SF90">
    <property type="entry name" value="DIHYDROLIPOYLLYSINE-RESIDUE ACETYLTRANSFERASE COMPONENT OF PYRUVATE DEHYDROGENASE COMPLEX, MITOCHONDRIAL-RELATED"/>
    <property type="match status" value="1"/>
</dbReference>
<feature type="compositionally biased region" description="Basic and acidic residues" evidence="5">
    <location>
        <begin position="98"/>
        <end position="114"/>
    </location>
</feature>
<proteinExistence type="inferred from homology"/>
<sequence>MSAFLMPSLGADMEAGTLVEQLMSPGDNVTRGDVIAAIETQKGVIEIEVFEDGVLDAWLVDPGTKVPVGTPLAMIRSTSDSSAADPDTPDTPEPEAPQPHDPKPASVPREDPAPHDPAPQGPGPEVPMPEGPFPEIPVPEDRAATGPAPTPPRQRISPAARRLAAQTGVDLHSLGTGAARPITRSDIASLGQSQSPAQSDMRAAIAAAMSRSKREIPHYYLSHSVDLTKAEAFITAENAKRAPDERLLLGALYLKALARAVKKVPEMNGTFEEGEFHQSEAVHAGLAIALRSGGLVAPALFDTDRQNLDDLMTSMRDLIARVRAGRYRARELSEATITLSSLGDRGVDQLYGVIYPPQVAIVGIGTPALRPWIEGAKVVPRLTATLTLAADHRVSDGRRGALFLTAIAKHLQRPETL</sequence>
<dbReference type="InterPro" id="IPR004167">
    <property type="entry name" value="PSBD"/>
</dbReference>
<dbReference type="EC" id="2.3.1.-" evidence="4"/>
<comment type="cofactor">
    <cofactor evidence="1 4">
        <name>(R)-lipoate</name>
        <dbReference type="ChEBI" id="CHEBI:83088"/>
    </cofactor>
</comment>
<dbReference type="InterPro" id="IPR000089">
    <property type="entry name" value="Biotin_lipoyl"/>
</dbReference>
<keyword evidence="7" id="KW-0670">Pyruvate</keyword>
<name>A0A1M7ADV0_9RHOB</name>
<dbReference type="Proteomes" id="UP000184191">
    <property type="component" value="Unassembled WGS sequence"/>
</dbReference>
<feature type="compositionally biased region" description="Low complexity" evidence="5">
    <location>
        <begin position="77"/>
        <end position="86"/>
    </location>
</feature>
<dbReference type="AlphaFoldDB" id="A0A1M7ADV0"/>
<dbReference type="STRING" id="1054996.SAMN05444414_11337"/>
<dbReference type="Pfam" id="PF02817">
    <property type="entry name" value="E3_binding"/>
    <property type="match status" value="1"/>
</dbReference>
<dbReference type="Gene3D" id="2.40.50.100">
    <property type="match status" value="1"/>
</dbReference>
<dbReference type="InterPro" id="IPR003016">
    <property type="entry name" value="2-oxoA_DH_lipoyl-BS"/>
</dbReference>
<feature type="region of interest" description="Disordered" evidence="5">
    <location>
        <begin position="77"/>
        <end position="164"/>
    </location>
</feature>
<accession>A0A1M7ADV0</accession>
<dbReference type="Gene3D" id="3.30.559.10">
    <property type="entry name" value="Chloramphenicol acetyltransferase-like domain"/>
    <property type="match status" value="1"/>
</dbReference>
<dbReference type="RefSeq" id="WP_073198390.1">
    <property type="nucleotide sequence ID" value="NZ_FRBN01000013.1"/>
</dbReference>
<dbReference type="PANTHER" id="PTHR23151">
    <property type="entry name" value="DIHYDROLIPOAMIDE ACETYL/SUCCINYL-TRANSFERASE-RELATED"/>
    <property type="match status" value="1"/>
</dbReference>
<dbReference type="GO" id="GO:0006086">
    <property type="term" value="P:pyruvate decarboxylation to acetyl-CoA"/>
    <property type="evidence" value="ECO:0007669"/>
    <property type="project" value="InterPro"/>
</dbReference>
<keyword evidence="8" id="KW-1185">Reference proteome</keyword>
<dbReference type="CDD" id="cd06849">
    <property type="entry name" value="lipoyl_domain"/>
    <property type="match status" value="1"/>
</dbReference>
<dbReference type="PROSITE" id="PS00189">
    <property type="entry name" value="LIPOYL"/>
    <property type="match status" value="1"/>
</dbReference>
<organism evidence="7 8">
    <name type="scientific">Roseovarius marisflavi</name>
    <dbReference type="NCBI Taxonomy" id="1054996"/>
    <lineage>
        <taxon>Bacteria</taxon>
        <taxon>Pseudomonadati</taxon>
        <taxon>Pseudomonadota</taxon>
        <taxon>Alphaproteobacteria</taxon>
        <taxon>Rhodobacterales</taxon>
        <taxon>Roseobacteraceae</taxon>
        <taxon>Roseovarius</taxon>
    </lineage>
</organism>
<dbReference type="Gene3D" id="4.10.320.10">
    <property type="entry name" value="E3-binding domain"/>
    <property type="match status" value="1"/>
</dbReference>
<evidence type="ECO:0000256" key="2">
    <source>
        <dbReference type="ARBA" id="ARBA00007317"/>
    </source>
</evidence>
<evidence type="ECO:0000313" key="7">
    <source>
        <dbReference type="EMBL" id="SHL40878.1"/>
    </source>
</evidence>
<protein>
    <recommendedName>
        <fullName evidence="4">Dihydrolipoamide acetyltransferase component of pyruvate dehydrogenase complex</fullName>
        <ecNumber evidence="4">2.3.1.-</ecNumber>
    </recommendedName>
</protein>
<dbReference type="SUPFAM" id="SSF51230">
    <property type="entry name" value="Single hybrid motif"/>
    <property type="match status" value="1"/>
</dbReference>
<evidence type="ECO:0000256" key="3">
    <source>
        <dbReference type="ARBA" id="ARBA00022823"/>
    </source>
</evidence>
<dbReference type="InterPro" id="IPR023213">
    <property type="entry name" value="CAT-like_dom_sf"/>
</dbReference>
<evidence type="ECO:0000256" key="5">
    <source>
        <dbReference type="SAM" id="MobiDB-lite"/>
    </source>
</evidence>